<dbReference type="InParanoid" id="D8RD92"/>
<dbReference type="InterPro" id="IPR040217">
    <property type="entry name" value="ACR1-12"/>
</dbReference>
<accession>D8RD92</accession>
<dbReference type="InterPro" id="IPR002912">
    <property type="entry name" value="ACT_dom"/>
</dbReference>
<keyword evidence="1" id="KW-0677">Repeat</keyword>
<dbReference type="InterPro" id="IPR056816">
    <property type="entry name" value="ACR2/9/10_N"/>
</dbReference>
<organism evidence="4">
    <name type="scientific">Selaginella moellendorffii</name>
    <name type="common">Spikemoss</name>
    <dbReference type="NCBI Taxonomy" id="88036"/>
    <lineage>
        <taxon>Eukaryota</taxon>
        <taxon>Viridiplantae</taxon>
        <taxon>Streptophyta</taxon>
        <taxon>Embryophyta</taxon>
        <taxon>Tracheophyta</taxon>
        <taxon>Lycopodiopsida</taxon>
        <taxon>Selaginellales</taxon>
        <taxon>Selaginellaceae</taxon>
        <taxon>Selaginella</taxon>
    </lineage>
</organism>
<dbReference type="eggNOG" id="ENOG502QPK3">
    <property type="taxonomic scope" value="Eukaryota"/>
</dbReference>
<feature type="domain" description="ACT" evidence="2">
    <location>
        <begin position="240"/>
        <end position="323"/>
    </location>
</feature>
<dbReference type="EMBL" id="GL377576">
    <property type="protein sequence ID" value="EFJ29978.1"/>
    <property type="molecule type" value="Genomic_DNA"/>
</dbReference>
<evidence type="ECO:0000259" key="2">
    <source>
        <dbReference type="PROSITE" id="PS51671"/>
    </source>
</evidence>
<dbReference type="InterPro" id="IPR045865">
    <property type="entry name" value="ACT-like_dom_sf"/>
</dbReference>
<dbReference type="OrthoDB" id="2019824at2759"/>
<feature type="domain" description="ACT" evidence="2">
    <location>
        <begin position="109"/>
        <end position="192"/>
    </location>
</feature>
<dbReference type="KEGG" id="smo:SELMODRAFT_270752"/>
<evidence type="ECO:0000313" key="3">
    <source>
        <dbReference type="EMBL" id="EFJ29978.1"/>
    </source>
</evidence>
<dbReference type="PANTHER" id="PTHR31096">
    <property type="entry name" value="ACT DOMAIN-CONTAINING PROTEIN ACR4-RELATED"/>
    <property type="match status" value="1"/>
</dbReference>
<dbReference type="Pfam" id="PF24931">
    <property type="entry name" value="ACT_ACR9_3rd"/>
    <property type="match status" value="1"/>
</dbReference>
<dbReference type="SUPFAM" id="SSF55021">
    <property type="entry name" value="ACT-like"/>
    <property type="match status" value="2"/>
</dbReference>
<gene>
    <name evidence="3" type="ORF">SELMODRAFT_270752</name>
</gene>
<sequence>MGVLPSEELVVIHPADPTVITVNCPDKRGLGCDLTRIIFEFGLSLVRGDVQTDGRWCLLVFWAVPRITTAKPIQWGLLRKRMIAACPPENQVFVPVDPDFVTSPLKLFLLQVYSADRAGLLHDMSRILWELELTVHKVKASTCPDGKVIDFFIISDNKLLLPSRERTLEVCERIKNLMGGLQSKCELKEAGPEYGGLMCTPALNLPPSVSELLSSGVNSQQNGDTPRVTIDDLLSPAHTLLQISCRDRKGLLYDCLRVLKDFNYQVAYGRLSMSTIDKGRGEIDLFITQADGRKLVDPEKQKALCERVVRDVANPLWVTVLPRGPDSELFVATPIELSGKGRPRVLYDVTLALKMLDVCIFQADIGRHTIGDMQWEIYRVLLIDSGDLSQRMHELIGERVRNVLMG</sequence>
<dbReference type="AlphaFoldDB" id="D8RD92"/>
<dbReference type="OMA" id="HGREWEV"/>
<dbReference type="FunCoup" id="D8RD92">
    <property type="interactions" value="1581"/>
</dbReference>
<protein>
    <recommendedName>
        <fullName evidence="2">ACT domain-containing protein</fullName>
    </recommendedName>
</protein>
<dbReference type="STRING" id="88036.D8RD92"/>
<dbReference type="HOGENOM" id="CLU_050600_0_0_1"/>
<keyword evidence="4" id="KW-1185">Reference proteome</keyword>
<dbReference type="Pfam" id="PF24914">
    <property type="entry name" value="ACR10_N"/>
    <property type="match status" value="1"/>
</dbReference>
<dbReference type="InterPro" id="IPR056805">
    <property type="entry name" value="ACT_ACR9/10_C"/>
</dbReference>
<dbReference type="PROSITE" id="PS51671">
    <property type="entry name" value="ACT"/>
    <property type="match status" value="2"/>
</dbReference>
<evidence type="ECO:0000256" key="1">
    <source>
        <dbReference type="ARBA" id="ARBA00022737"/>
    </source>
</evidence>
<name>D8RD92_SELML</name>
<proteinExistence type="predicted"/>
<reference evidence="3 4" key="1">
    <citation type="journal article" date="2011" name="Science">
        <title>The Selaginella genome identifies genetic changes associated with the evolution of vascular plants.</title>
        <authorList>
            <person name="Banks J.A."/>
            <person name="Nishiyama T."/>
            <person name="Hasebe M."/>
            <person name="Bowman J.L."/>
            <person name="Gribskov M."/>
            <person name="dePamphilis C."/>
            <person name="Albert V.A."/>
            <person name="Aono N."/>
            <person name="Aoyama T."/>
            <person name="Ambrose B.A."/>
            <person name="Ashton N.W."/>
            <person name="Axtell M.J."/>
            <person name="Barker E."/>
            <person name="Barker M.S."/>
            <person name="Bennetzen J.L."/>
            <person name="Bonawitz N.D."/>
            <person name="Chapple C."/>
            <person name="Cheng C."/>
            <person name="Correa L.G."/>
            <person name="Dacre M."/>
            <person name="DeBarry J."/>
            <person name="Dreyer I."/>
            <person name="Elias M."/>
            <person name="Engstrom E.M."/>
            <person name="Estelle M."/>
            <person name="Feng L."/>
            <person name="Finet C."/>
            <person name="Floyd S.K."/>
            <person name="Frommer W.B."/>
            <person name="Fujita T."/>
            <person name="Gramzow L."/>
            <person name="Gutensohn M."/>
            <person name="Harholt J."/>
            <person name="Hattori M."/>
            <person name="Heyl A."/>
            <person name="Hirai T."/>
            <person name="Hiwatashi Y."/>
            <person name="Ishikawa M."/>
            <person name="Iwata M."/>
            <person name="Karol K.G."/>
            <person name="Koehler B."/>
            <person name="Kolukisaoglu U."/>
            <person name="Kubo M."/>
            <person name="Kurata T."/>
            <person name="Lalonde S."/>
            <person name="Li K."/>
            <person name="Li Y."/>
            <person name="Litt A."/>
            <person name="Lyons E."/>
            <person name="Manning G."/>
            <person name="Maruyama T."/>
            <person name="Michael T.P."/>
            <person name="Mikami K."/>
            <person name="Miyazaki S."/>
            <person name="Morinaga S."/>
            <person name="Murata T."/>
            <person name="Mueller-Roeber B."/>
            <person name="Nelson D.R."/>
            <person name="Obara M."/>
            <person name="Oguri Y."/>
            <person name="Olmstead R.G."/>
            <person name="Onodera N."/>
            <person name="Petersen B.L."/>
            <person name="Pils B."/>
            <person name="Prigge M."/>
            <person name="Rensing S.A."/>
            <person name="Riano-Pachon D.M."/>
            <person name="Roberts A.W."/>
            <person name="Sato Y."/>
            <person name="Scheller H.V."/>
            <person name="Schulz B."/>
            <person name="Schulz C."/>
            <person name="Shakirov E.V."/>
            <person name="Shibagaki N."/>
            <person name="Shinohara N."/>
            <person name="Shippen D.E."/>
            <person name="Soerensen I."/>
            <person name="Sotooka R."/>
            <person name="Sugimoto N."/>
            <person name="Sugita M."/>
            <person name="Sumikawa N."/>
            <person name="Tanurdzic M."/>
            <person name="Theissen G."/>
            <person name="Ulvskov P."/>
            <person name="Wakazuki S."/>
            <person name="Weng J.K."/>
            <person name="Willats W.W."/>
            <person name="Wipf D."/>
            <person name="Wolf P.G."/>
            <person name="Yang L."/>
            <person name="Zimmer A.D."/>
            <person name="Zhu Q."/>
            <person name="Mitros T."/>
            <person name="Hellsten U."/>
            <person name="Loque D."/>
            <person name="Otillar R."/>
            <person name="Salamov A."/>
            <person name="Schmutz J."/>
            <person name="Shapiro H."/>
            <person name="Lindquist E."/>
            <person name="Lucas S."/>
            <person name="Rokhsar D."/>
            <person name="Grigoriev I.V."/>
        </authorList>
    </citation>
    <scope>NUCLEOTIDE SEQUENCE [LARGE SCALE GENOMIC DNA]</scope>
</reference>
<dbReference type="PANTHER" id="PTHR31096:SF65">
    <property type="entry name" value="ACT DOMAIN-CONTAINING PROTEIN ACR9"/>
    <property type="match status" value="1"/>
</dbReference>
<dbReference type="Gramene" id="EFJ29978">
    <property type="protein sequence ID" value="EFJ29978"/>
    <property type="gene ID" value="SELMODRAFT_270752"/>
</dbReference>
<dbReference type="Proteomes" id="UP000001514">
    <property type="component" value="Unassembled WGS sequence"/>
</dbReference>
<dbReference type="Pfam" id="PF24926">
    <property type="entry name" value="ACT_ACR9_C"/>
    <property type="match status" value="1"/>
</dbReference>
<evidence type="ECO:0000313" key="4">
    <source>
        <dbReference type="Proteomes" id="UP000001514"/>
    </source>
</evidence>